<dbReference type="Pfam" id="PF04488">
    <property type="entry name" value="Gly_transf_sug"/>
    <property type="match status" value="1"/>
</dbReference>
<name>A0A8W8KYN9_MAGGI</name>
<dbReference type="OrthoDB" id="6150660at2759"/>
<protein>
    <recommendedName>
        <fullName evidence="3">Glycosyltransferase family 32 protein</fullName>
    </recommendedName>
</protein>
<dbReference type="SUPFAM" id="SSF53448">
    <property type="entry name" value="Nucleotide-diphospho-sugar transferases"/>
    <property type="match status" value="1"/>
</dbReference>
<dbReference type="PANTHER" id="PTHR46830:SF2">
    <property type="entry name" value="ALPHA-1,4-N-ACETYLGLUCOSAMINYLTRANSFERASE"/>
    <property type="match status" value="1"/>
</dbReference>
<sequence length="399" mass="46841">MNRRLVLFVLMLIVFTLFRLDFTNVYRAFFGYRVESEYPRRPSRYQSEEIIKVAILDEKKTDGALYAKYIVPYNNQTMCQTIPGTKNWTFQCGVDCKDLKLTDIPTIKVDVTKSCSMLEAGVSRSFIANRTLFHVPFKSKCLKNLIRDHCSTMNAVPSIVHYVWFLKREMNFYHFLSFVSALRYIKPCLLLVHGDEPLGLYWEYIMVIANNVINVEMDPPLTIHNKSIGRIEHKADVARLLILQEYGGIYVDTDEIILRSLDSLLKFPFTLSHEFDNNLANGLILSSPNATFIYHWLDGYETFNNDQWAYHSTILPCELSKIYPNLIHVENRTFIRPSYVELPLIYQENFNWSQNYAMHLYIRFYKGMYTFSDVRRLNTTLGSVARHVLYDTKELCYDK</sequence>
<organism evidence="1 2">
    <name type="scientific">Magallana gigas</name>
    <name type="common">Pacific oyster</name>
    <name type="synonym">Crassostrea gigas</name>
    <dbReference type="NCBI Taxonomy" id="29159"/>
    <lineage>
        <taxon>Eukaryota</taxon>
        <taxon>Metazoa</taxon>
        <taxon>Spiralia</taxon>
        <taxon>Lophotrochozoa</taxon>
        <taxon>Mollusca</taxon>
        <taxon>Bivalvia</taxon>
        <taxon>Autobranchia</taxon>
        <taxon>Pteriomorphia</taxon>
        <taxon>Ostreida</taxon>
        <taxon>Ostreoidea</taxon>
        <taxon>Ostreidae</taxon>
        <taxon>Magallana</taxon>
    </lineage>
</organism>
<evidence type="ECO:0008006" key="3">
    <source>
        <dbReference type="Google" id="ProtNLM"/>
    </source>
</evidence>
<dbReference type="OMA" id="IKYWLES"/>
<accession>A0A8W8KYN9</accession>
<dbReference type="PANTHER" id="PTHR46830">
    <property type="entry name" value="TRANSFERASE, PUTATIVE-RELATED"/>
    <property type="match status" value="1"/>
</dbReference>
<dbReference type="InterPro" id="IPR007577">
    <property type="entry name" value="GlycoTrfase_DXD_sugar-bd_CS"/>
</dbReference>
<dbReference type="AlphaFoldDB" id="A0A8W8KYN9"/>
<proteinExistence type="predicted"/>
<dbReference type="EnsemblMetazoa" id="G25858.1">
    <property type="protein sequence ID" value="G25858.1:cds"/>
    <property type="gene ID" value="G25858"/>
</dbReference>
<dbReference type="Proteomes" id="UP000005408">
    <property type="component" value="Unassembled WGS sequence"/>
</dbReference>
<dbReference type="InterPro" id="IPR029044">
    <property type="entry name" value="Nucleotide-diphossugar_trans"/>
</dbReference>
<evidence type="ECO:0000313" key="1">
    <source>
        <dbReference type="EnsemblMetazoa" id="G25858.1:cds"/>
    </source>
</evidence>
<keyword evidence="2" id="KW-1185">Reference proteome</keyword>
<reference evidence="1" key="1">
    <citation type="submission" date="2022-08" db="UniProtKB">
        <authorList>
            <consortium name="EnsemblMetazoa"/>
        </authorList>
    </citation>
    <scope>IDENTIFICATION</scope>
    <source>
        <strain evidence="1">05x7-T-G4-1.051#20</strain>
    </source>
</reference>
<dbReference type="Gene3D" id="3.90.550.20">
    <property type="match status" value="1"/>
</dbReference>
<evidence type="ECO:0000313" key="2">
    <source>
        <dbReference type="Proteomes" id="UP000005408"/>
    </source>
</evidence>